<sequence length="156" mass="18839">MTNSADYFREYNQRPKRKKYLADKSLERYHKTKKGVEHNLLSKPAKRALLEKEKEHFRLTQELKLHQHNLDKPKTPLEEYEKQCLLKKIEIGQRKLDKCEGEMKELGEAYQIEKRELCKRLAYDKEDIPDAFLRNPEERIDPITRQLVINHEDYSK</sequence>
<dbReference type="Proteomes" id="UP000789508">
    <property type="component" value="Unassembled WGS sequence"/>
</dbReference>
<gene>
    <name evidence="1" type="ORF">ALEPTO_LOCUS8257</name>
</gene>
<name>A0A9N9CHD4_9GLOM</name>
<dbReference type="AlphaFoldDB" id="A0A9N9CHD4"/>
<evidence type="ECO:0000313" key="2">
    <source>
        <dbReference type="Proteomes" id="UP000789508"/>
    </source>
</evidence>
<reference evidence="1" key="1">
    <citation type="submission" date="2021-06" db="EMBL/GenBank/DDBJ databases">
        <authorList>
            <person name="Kallberg Y."/>
            <person name="Tangrot J."/>
            <person name="Rosling A."/>
        </authorList>
    </citation>
    <scope>NUCLEOTIDE SEQUENCE</scope>
    <source>
        <strain evidence="1">FL130A</strain>
    </source>
</reference>
<evidence type="ECO:0000313" key="1">
    <source>
        <dbReference type="EMBL" id="CAG8603698.1"/>
    </source>
</evidence>
<dbReference type="EMBL" id="CAJVPS010004436">
    <property type="protein sequence ID" value="CAG8603698.1"/>
    <property type="molecule type" value="Genomic_DNA"/>
</dbReference>
<keyword evidence="2" id="KW-1185">Reference proteome</keyword>
<organism evidence="1 2">
    <name type="scientific">Ambispora leptoticha</name>
    <dbReference type="NCBI Taxonomy" id="144679"/>
    <lineage>
        <taxon>Eukaryota</taxon>
        <taxon>Fungi</taxon>
        <taxon>Fungi incertae sedis</taxon>
        <taxon>Mucoromycota</taxon>
        <taxon>Glomeromycotina</taxon>
        <taxon>Glomeromycetes</taxon>
        <taxon>Archaeosporales</taxon>
        <taxon>Ambisporaceae</taxon>
        <taxon>Ambispora</taxon>
    </lineage>
</organism>
<dbReference type="OrthoDB" id="2431255at2759"/>
<protein>
    <submittedName>
        <fullName evidence="1">9218_t:CDS:1</fullName>
    </submittedName>
</protein>
<comment type="caution">
    <text evidence="1">The sequence shown here is derived from an EMBL/GenBank/DDBJ whole genome shotgun (WGS) entry which is preliminary data.</text>
</comment>
<proteinExistence type="predicted"/>
<accession>A0A9N9CHD4</accession>